<comment type="caution">
    <text evidence="3">The sequence shown here is derived from an EMBL/GenBank/DDBJ whole genome shotgun (WGS) entry which is preliminary data.</text>
</comment>
<proteinExistence type="predicted"/>
<feature type="repeat" description="TPR" evidence="1">
    <location>
        <begin position="40"/>
        <end position="73"/>
    </location>
</feature>
<dbReference type="EMBL" id="DRNO01000278">
    <property type="protein sequence ID" value="HFC04037.1"/>
    <property type="molecule type" value="Genomic_DNA"/>
</dbReference>
<protein>
    <recommendedName>
        <fullName evidence="4">Tetratricopeptide repeat protein</fullName>
    </recommendedName>
</protein>
<accession>A0A7V2SJJ6</accession>
<dbReference type="InterPro" id="IPR019734">
    <property type="entry name" value="TPR_rpt"/>
</dbReference>
<dbReference type="AlphaFoldDB" id="A0A7V2SJJ6"/>
<name>A0A7V2SJJ6_9BACT</name>
<feature type="region of interest" description="Disordered" evidence="2">
    <location>
        <begin position="92"/>
        <end position="137"/>
    </location>
</feature>
<evidence type="ECO:0008006" key="4">
    <source>
        <dbReference type="Google" id="ProtNLM"/>
    </source>
</evidence>
<sequence length="137" mass="13697">MKTSPVAVAGGILILIGGLALAFYTGTNGQALVAAKAKAVEKYVSMTEKALKEGDLKQAEKYAKEALAIDPRNRQALGEYKKVALASCPKAAPAPAPAAAQPAAATPAANAAKPAAAPAAAQPAQPAAESEEEMGCI</sequence>
<keyword evidence="1" id="KW-0802">TPR repeat</keyword>
<dbReference type="PROSITE" id="PS50005">
    <property type="entry name" value="TPR"/>
    <property type="match status" value="1"/>
</dbReference>
<dbReference type="Proteomes" id="UP000885722">
    <property type="component" value="Unassembled WGS sequence"/>
</dbReference>
<evidence type="ECO:0000256" key="1">
    <source>
        <dbReference type="PROSITE-ProRule" id="PRU00339"/>
    </source>
</evidence>
<evidence type="ECO:0000313" key="3">
    <source>
        <dbReference type="EMBL" id="HFC04037.1"/>
    </source>
</evidence>
<reference evidence="3" key="1">
    <citation type="journal article" date="2020" name="mSystems">
        <title>Genome- and Community-Level Interaction Insights into Carbon Utilization and Element Cycling Functions of Hydrothermarchaeota in Hydrothermal Sediment.</title>
        <authorList>
            <person name="Zhou Z."/>
            <person name="Liu Y."/>
            <person name="Xu W."/>
            <person name="Pan J."/>
            <person name="Luo Z.H."/>
            <person name="Li M."/>
        </authorList>
    </citation>
    <scope>NUCLEOTIDE SEQUENCE [LARGE SCALE GENOMIC DNA]</scope>
    <source>
        <strain evidence="3">HyVt-513</strain>
    </source>
</reference>
<gene>
    <name evidence="3" type="ORF">ENJ74_04115</name>
</gene>
<organism evidence="3">
    <name type="scientific">Nitratifractor salsuginis</name>
    <dbReference type="NCBI Taxonomy" id="269261"/>
    <lineage>
        <taxon>Bacteria</taxon>
        <taxon>Pseudomonadati</taxon>
        <taxon>Campylobacterota</taxon>
        <taxon>Epsilonproteobacteria</taxon>
        <taxon>Campylobacterales</taxon>
        <taxon>Sulfurovaceae</taxon>
        <taxon>Nitratifractor</taxon>
    </lineage>
</organism>
<dbReference type="InterPro" id="IPR011990">
    <property type="entry name" value="TPR-like_helical_dom_sf"/>
</dbReference>
<evidence type="ECO:0000256" key="2">
    <source>
        <dbReference type="SAM" id="MobiDB-lite"/>
    </source>
</evidence>
<feature type="compositionally biased region" description="Low complexity" evidence="2">
    <location>
        <begin position="92"/>
        <end position="128"/>
    </location>
</feature>
<dbReference type="Gene3D" id="1.25.40.10">
    <property type="entry name" value="Tetratricopeptide repeat domain"/>
    <property type="match status" value="1"/>
</dbReference>